<dbReference type="FunFam" id="1.10.8.60:FF:000013">
    <property type="entry name" value="DNA polymerase III subunit gamma/tau"/>
    <property type="match status" value="1"/>
</dbReference>
<comment type="subunit">
    <text evidence="11">DNA polymerase III contains a core (composed of alpha, epsilon and theta chains) that associates with a tau subunit. This core dimerizes to form the POLIII' complex. PolIII' associates with the gamma complex (composed of gamma, delta, delta', psi and chi chains) and with the beta chain to form the complete DNA polymerase III complex.</text>
</comment>
<evidence type="ECO:0000256" key="1">
    <source>
        <dbReference type="ARBA" id="ARBA00006360"/>
    </source>
</evidence>
<dbReference type="PANTHER" id="PTHR11669">
    <property type="entry name" value="REPLICATION FACTOR C / DNA POLYMERASE III GAMMA-TAU SUBUNIT"/>
    <property type="match status" value="1"/>
</dbReference>
<keyword evidence="6 11" id="KW-0547">Nucleotide-binding</keyword>
<dbReference type="NCBIfam" id="NF005942">
    <property type="entry name" value="PRK07994.1"/>
    <property type="match status" value="1"/>
</dbReference>
<evidence type="ECO:0000256" key="12">
    <source>
        <dbReference type="SAM" id="MobiDB-lite"/>
    </source>
</evidence>
<feature type="domain" description="AAA+ ATPase" evidence="13">
    <location>
        <begin position="37"/>
        <end position="178"/>
    </location>
</feature>
<dbReference type="GO" id="GO:0005524">
    <property type="term" value="F:ATP binding"/>
    <property type="evidence" value="ECO:0007669"/>
    <property type="project" value="UniProtKB-KW"/>
</dbReference>
<dbReference type="GO" id="GO:0006261">
    <property type="term" value="P:DNA-templated DNA replication"/>
    <property type="evidence" value="ECO:0007669"/>
    <property type="project" value="TreeGrafter"/>
</dbReference>
<evidence type="ECO:0000256" key="3">
    <source>
        <dbReference type="ARBA" id="ARBA00022695"/>
    </source>
</evidence>
<evidence type="ECO:0000256" key="5">
    <source>
        <dbReference type="ARBA" id="ARBA00022723"/>
    </source>
</evidence>
<proteinExistence type="inferred from homology"/>
<dbReference type="CDD" id="cd00009">
    <property type="entry name" value="AAA"/>
    <property type="match status" value="1"/>
</dbReference>
<dbReference type="FunFam" id="1.20.272.10:FF:000003">
    <property type="entry name" value="DNA polymerase III subunit gamma/tau"/>
    <property type="match status" value="1"/>
</dbReference>
<dbReference type="GO" id="GO:0003677">
    <property type="term" value="F:DNA binding"/>
    <property type="evidence" value="ECO:0007669"/>
    <property type="project" value="InterPro"/>
</dbReference>
<feature type="compositionally biased region" description="Gly residues" evidence="12">
    <location>
        <begin position="374"/>
        <end position="384"/>
    </location>
</feature>
<keyword evidence="15" id="KW-1185">Reference proteome</keyword>
<dbReference type="PRINTS" id="PR00300">
    <property type="entry name" value="CLPPROTEASEA"/>
</dbReference>
<dbReference type="SMART" id="SM00382">
    <property type="entry name" value="AAA"/>
    <property type="match status" value="1"/>
</dbReference>
<evidence type="ECO:0000256" key="6">
    <source>
        <dbReference type="ARBA" id="ARBA00022741"/>
    </source>
</evidence>
<evidence type="ECO:0000256" key="11">
    <source>
        <dbReference type="RuleBase" id="RU364063"/>
    </source>
</evidence>
<dbReference type="FunFam" id="3.40.50.300:FF:000014">
    <property type="entry name" value="DNA polymerase III subunit gamma/tau"/>
    <property type="match status" value="1"/>
</dbReference>
<dbReference type="Gene3D" id="3.40.50.300">
    <property type="entry name" value="P-loop containing nucleotide triphosphate hydrolases"/>
    <property type="match status" value="1"/>
</dbReference>
<dbReference type="Pfam" id="PF22608">
    <property type="entry name" value="DNAX_ATPase_lid"/>
    <property type="match status" value="1"/>
</dbReference>
<dbReference type="InterPro" id="IPR008921">
    <property type="entry name" value="DNA_pol3_clamp-load_cplx_C"/>
</dbReference>
<reference evidence="14" key="1">
    <citation type="submission" date="2017-08" db="EMBL/GenBank/DDBJ databases">
        <authorList>
            <person name="Imhoff J.F."/>
            <person name="Rahn T."/>
            <person name="Kuenzel S."/>
            <person name="Neulinger S.C."/>
        </authorList>
    </citation>
    <scope>NUCLEOTIDE SEQUENCE</scope>
    <source>
        <strain evidence="14">DSM 11080</strain>
    </source>
</reference>
<dbReference type="InterPro" id="IPR027417">
    <property type="entry name" value="P-loop_NTPase"/>
</dbReference>
<dbReference type="GO" id="GO:0009360">
    <property type="term" value="C:DNA polymerase III complex"/>
    <property type="evidence" value="ECO:0007669"/>
    <property type="project" value="InterPro"/>
</dbReference>
<feature type="region of interest" description="Disordered" evidence="12">
    <location>
        <begin position="362"/>
        <end position="479"/>
    </location>
</feature>
<dbReference type="Proteomes" id="UP001296776">
    <property type="component" value="Unassembled WGS sequence"/>
</dbReference>
<name>A0AAJ0U512_9GAMM</name>
<dbReference type="NCBIfam" id="TIGR02397">
    <property type="entry name" value="dnaX_nterm"/>
    <property type="match status" value="1"/>
</dbReference>
<dbReference type="GO" id="GO:0046872">
    <property type="term" value="F:metal ion binding"/>
    <property type="evidence" value="ECO:0007669"/>
    <property type="project" value="UniProtKB-KW"/>
</dbReference>
<reference evidence="14" key="2">
    <citation type="journal article" date="2020" name="Microorganisms">
        <title>Osmotic Adaptation and Compatible Solute Biosynthesis of Phototrophic Bacteria as Revealed from Genome Analyses.</title>
        <authorList>
            <person name="Imhoff J.F."/>
            <person name="Rahn T."/>
            <person name="Kunzel S."/>
            <person name="Keller A."/>
            <person name="Neulinger S.C."/>
        </authorList>
    </citation>
    <scope>NUCLEOTIDE SEQUENCE</scope>
    <source>
        <strain evidence="14">DSM 11080</strain>
    </source>
</reference>
<dbReference type="Pfam" id="PF13177">
    <property type="entry name" value="DNA_pol3_delta2"/>
    <property type="match status" value="1"/>
</dbReference>
<evidence type="ECO:0000259" key="13">
    <source>
        <dbReference type="SMART" id="SM00382"/>
    </source>
</evidence>
<protein>
    <recommendedName>
        <fullName evidence="11">DNA polymerase III subunit gamma/tau</fullName>
        <ecNumber evidence="11">2.7.7.7</ecNumber>
    </recommendedName>
</protein>
<comment type="caution">
    <text evidence="14">The sequence shown here is derived from an EMBL/GenBank/DDBJ whole genome shotgun (WGS) entry which is preliminary data.</text>
</comment>
<dbReference type="InterPro" id="IPR003593">
    <property type="entry name" value="AAA+_ATPase"/>
</dbReference>
<dbReference type="RefSeq" id="WP_200346612.1">
    <property type="nucleotide sequence ID" value="NZ_NRSJ01000021.1"/>
</dbReference>
<dbReference type="Gene3D" id="1.10.8.60">
    <property type="match status" value="1"/>
</dbReference>
<dbReference type="InterPro" id="IPR050238">
    <property type="entry name" value="DNA_Rep/Repair_Clamp_Loader"/>
</dbReference>
<dbReference type="InterPro" id="IPR012763">
    <property type="entry name" value="DNA_pol_III_sug/sutau_N"/>
</dbReference>
<dbReference type="Gene3D" id="1.20.272.10">
    <property type="match status" value="1"/>
</dbReference>
<sequence>MTYQALARKWRPRSFADLVGQEHVVRALMNGLERGQLHHAYLFTGTRGVGKTTLARILAKTLNCERGVGPNPCGECSTCTEIDNGRFVDLLEVDAASRTKVDQTRELLDNVPFAPVRGRHKVYLIDEVHMFSASSFNALLKTLEEPPEHVKFVLATTDPQRLPATVLSRCLQFNLKRLLPEQIRDRFVTVLEAEGVGYELPALMLLARAADGSMRDGLSLLDQAVAYGAGRVEVDDVRAMLGARGGELTIDLLEALADTAASRLLAEVGRIAELTPDFASVLEDLIAMLHRVALSQQVPGALRDDDPDEARLLALSQRISAEDVQLYYQVLLTGQADLALAPDPRTGLEMILLRALAFRPAEASVGGPPSPSGRPGGDSGGGAAGNRTQGAGASARADGRPRPVAGPTPAVTTRVSSAGSAPGQSAPAAAEAAPAPGAASSGGRGSESAEIAAPASNQASKQANEPASKPSRPKVDQIADHPMPLDAETELAAQPLGNDDSERPVEPSPESALRVVGGWGRLVETAQLSGLALELARHCALQSWDGRRLGLALNPAHQHLHAAGAEERLRKALSAALGCDELRLEIRAESAGAETPAQRDAREHAERLAEAERLLHTDPIARHLCERFDAEWIPGTLTPLRV</sequence>
<dbReference type="InterPro" id="IPR021029">
    <property type="entry name" value="DNA_pol_III_tau_dom-5"/>
</dbReference>
<evidence type="ECO:0000256" key="9">
    <source>
        <dbReference type="ARBA" id="ARBA00022932"/>
    </source>
</evidence>
<feature type="compositionally biased region" description="Low complexity" evidence="12">
    <location>
        <begin position="416"/>
        <end position="439"/>
    </location>
</feature>
<comment type="function">
    <text evidence="11">DNA polymerase III is a complex, multichain enzyme responsible for most of the replicative synthesis in bacteria. This DNA polymerase also exhibits 3' to 5' exonuclease activity.</text>
</comment>
<dbReference type="SUPFAM" id="SSF48019">
    <property type="entry name" value="post-AAA+ oligomerization domain-like"/>
    <property type="match status" value="1"/>
</dbReference>
<comment type="similarity">
    <text evidence="1 11">Belongs to the DnaX/STICHEL family.</text>
</comment>
<comment type="catalytic activity">
    <reaction evidence="10 11">
        <text>DNA(n) + a 2'-deoxyribonucleoside 5'-triphosphate = DNA(n+1) + diphosphate</text>
        <dbReference type="Rhea" id="RHEA:22508"/>
        <dbReference type="Rhea" id="RHEA-COMP:17339"/>
        <dbReference type="Rhea" id="RHEA-COMP:17340"/>
        <dbReference type="ChEBI" id="CHEBI:33019"/>
        <dbReference type="ChEBI" id="CHEBI:61560"/>
        <dbReference type="ChEBI" id="CHEBI:173112"/>
        <dbReference type="EC" id="2.7.7.7"/>
    </reaction>
</comment>
<dbReference type="EMBL" id="NRSJ01000021">
    <property type="protein sequence ID" value="MBK1705404.1"/>
    <property type="molecule type" value="Genomic_DNA"/>
</dbReference>
<dbReference type="CDD" id="cd18137">
    <property type="entry name" value="HLD_clamp_pol_III_gamma_tau"/>
    <property type="match status" value="1"/>
</dbReference>
<keyword evidence="9 11" id="KW-0239">DNA-directed DNA polymerase</keyword>
<dbReference type="Pfam" id="PF12169">
    <property type="entry name" value="DNA_pol3_gamma3"/>
    <property type="match status" value="1"/>
</dbReference>
<dbReference type="Pfam" id="PF12170">
    <property type="entry name" value="DNA_pol3_tau_5"/>
    <property type="match status" value="1"/>
</dbReference>
<keyword evidence="3 11" id="KW-0548">Nucleotidyltransferase</keyword>
<dbReference type="InterPro" id="IPR045085">
    <property type="entry name" value="HLD_clamp_pol_III_gamma_tau"/>
</dbReference>
<evidence type="ECO:0000256" key="4">
    <source>
        <dbReference type="ARBA" id="ARBA00022705"/>
    </source>
</evidence>
<keyword evidence="7" id="KW-0862">Zinc</keyword>
<dbReference type="EC" id="2.7.7.7" evidence="11"/>
<feature type="compositionally biased region" description="Polar residues" evidence="12">
    <location>
        <begin position="455"/>
        <end position="465"/>
    </location>
</feature>
<dbReference type="GO" id="GO:0003887">
    <property type="term" value="F:DNA-directed DNA polymerase activity"/>
    <property type="evidence" value="ECO:0007669"/>
    <property type="project" value="UniProtKB-KW"/>
</dbReference>
<dbReference type="SUPFAM" id="SSF52540">
    <property type="entry name" value="P-loop containing nucleoside triphosphate hydrolases"/>
    <property type="match status" value="1"/>
</dbReference>
<evidence type="ECO:0000256" key="2">
    <source>
        <dbReference type="ARBA" id="ARBA00022679"/>
    </source>
</evidence>
<keyword evidence="4 11" id="KW-0235">DNA replication</keyword>
<dbReference type="InterPro" id="IPR001270">
    <property type="entry name" value="ClpA/B"/>
</dbReference>
<dbReference type="PANTHER" id="PTHR11669:SF0">
    <property type="entry name" value="PROTEIN STICHEL-LIKE 2"/>
    <property type="match status" value="1"/>
</dbReference>
<dbReference type="InterPro" id="IPR022754">
    <property type="entry name" value="DNA_pol_III_gamma-3"/>
</dbReference>
<keyword evidence="2 11" id="KW-0808">Transferase</keyword>
<dbReference type="Gene3D" id="3.30.300.150">
    <property type="entry name" value="DNA polymerase III, tau subunit, domain V"/>
    <property type="match status" value="1"/>
</dbReference>
<organism evidence="14 15">
    <name type="scientific">Halochromatium glycolicum</name>
    <dbReference type="NCBI Taxonomy" id="85075"/>
    <lineage>
        <taxon>Bacteria</taxon>
        <taxon>Pseudomonadati</taxon>
        <taxon>Pseudomonadota</taxon>
        <taxon>Gammaproteobacteria</taxon>
        <taxon>Chromatiales</taxon>
        <taxon>Chromatiaceae</taxon>
        <taxon>Halochromatium</taxon>
    </lineage>
</organism>
<dbReference type="AlphaFoldDB" id="A0AAJ0U512"/>
<evidence type="ECO:0000313" key="15">
    <source>
        <dbReference type="Proteomes" id="UP001296776"/>
    </source>
</evidence>
<gene>
    <name evidence="11" type="primary">dnaX</name>
    <name evidence="14" type="ORF">CKO40_12805</name>
</gene>
<accession>A0AAJ0U512</accession>
<evidence type="ECO:0000256" key="8">
    <source>
        <dbReference type="ARBA" id="ARBA00022840"/>
    </source>
</evidence>
<evidence type="ECO:0000256" key="10">
    <source>
        <dbReference type="ARBA" id="ARBA00049244"/>
    </source>
</evidence>
<keyword evidence="8 11" id="KW-0067">ATP-binding</keyword>
<evidence type="ECO:0000313" key="14">
    <source>
        <dbReference type="EMBL" id="MBK1705404.1"/>
    </source>
</evidence>
<keyword evidence="5" id="KW-0479">Metal-binding</keyword>
<evidence type="ECO:0000256" key="7">
    <source>
        <dbReference type="ARBA" id="ARBA00022833"/>
    </source>
</evidence>
<dbReference type="InterPro" id="IPR038249">
    <property type="entry name" value="PolIII_tau_V_sf"/>
</dbReference>